<dbReference type="PANTHER" id="PTHR30137:SF6">
    <property type="entry name" value="LUCIFERASE-LIKE MONOOXYGENASE"/>
    <property type="match status" value="1"/>
</dbReference>
<dbReference type="Proteomes" id="UP001149719">
    <property type="component" value="Unassembled WGS sequence"/>
</dbReference>
<gene>
    <name evidence="3" type="ORF">O1D97_09585</name>
</gene>
<dbReference type="InterPro" id="IPR019949">
    <property type="entry name" value="CmoO-like"/>
</dbReference>
<keyword evidence="4" id="KW-1185">Reference proteome</keyword>
<dbReference type="InterPro" id="IPR050766">
    <property type="entry name" value="Bact_Lucif_Oxidored"/>
</dbReference>
<dbReference type="Pfam" id="PF00296">
    <property type="entry name" value="Bac_luciferase"/>
    <property type="match status" value="1"/>
</dbReference>
<sequence>MSHSVPFSILDLAPIGDGQSVADAIENSKSVAACADDYGYQRIWLAEHHGTRGVASSATAVMLAAIGAVTKRIRIGAGGVMLPNHSPLVIAEQFGTLAAMYPDRVDLGLGRAPGTDMMTARALRRNLTGEVDQYPDDVAELQGYFSDDALTKHVIAIPGEGSHVPLWLLGSSLYSAQLAAYMGLPFSFASHFAPDMLLDAITVYRANFRPSKQLQKPFVSAGVMASVADSQADAEFHFTSAKMKFAHLRRGTNVAFPKPVDDMTSVVSASELGMINSTLRYAMVGTQATVSEKLAKFIEATQIDEVIFSFPIHDVTTRLHAIKLTSELDFMKRA</sequence>
<accession>A0ABT4JVT0</accession>
<proteinExistence type="predicted"/>
<evidence type="ECO:0000256" key="1">
    <source>
        <dbReference type="ARBA" id="ARBA00007789"/>
    </source>
</evidence>
<comment type="caution">
    <text evidence="3">The sequence shown here is derived from an EMBL/GenBank/DDBJ whole genome shotgun (WGS) entry which is preliminary data.</text>
</comment>
<dbReference type="Gene3D" id="3.20.20.30">
    <property type="entry name" value="Luciferase-like domain"/>
    <property type="match status" value="1"/>
</dbReference>
<feature type="domain" description="Luciferase-like" evidence="2">
    <location>
        <begin position="7"/>
        <end position="299"/>
    </location>
</feature>
<evidence type="ECO:0000313" key="4">
    <source>
        <dbReference type="Proteomes" id="UP001149719"/>
    </source>
</evidence>
<evidence type="ECO:0000259" key="2">
    <source>
        <dbReference type="Pfam" id="PF00296"/>
    </source>
</evidence>
<dbReference type="SUPFAM" id="SSF51679">
    <property type="entry name" value="Bacterial luciferase-like"/>
    <property type="match status" value="1"/>
</dbReference>
<dbReference type="RefSeq" id="WP_269125060.1">
    <property type="nucleotide sequence ID" value="NZ_JAPUBN010000015.1"/>
</dbReference>
<evidence type="ECO:0000313" key="3">
    <source>
        <dbReference type="EMBL" id="MCZ2721893.1"/>
    </source>
</evidence>
<dbReference type="EMBL" id="JAPUBN010000015">
    <property type="protein sequence ID" value="MCZ2721893.1"/>
    <property type="molecule type" value="Genomic_DNA"/>
</dbReference>
<name>A0ABT4JVT0_9GAMM</name>
<reference evidence="3" key="1">
    <citation type="submission" date="2022-12" db="EMBL/GenBank/DDBJ databases">
        <title>Marinomonas 15G1-11 sp. nov, isolated from marine algae.</title>
        <authorList>
            <person name="Butt M."/>
            <person name="Choi D.G."/>
            <person name="Kim J.M."/>
            <person name="Lee J.K."/>
            <person name="Baek J.H."/>
            <person name="Jeon C.O."/>
        </authorList>
    </citation>
    <scope>NUCLEOTIDE SEQUENCE</scope>
    <source>
        <strain evidence="3">15G1-11</strain>
    </source>
</reference>
<dbReference type="NCBIfam" id="TIGR03558">
    <property type="entry name" value="oxido_grp_1"/>
    <property type="match status" value="1"/>
</dbReference>
<comment type="similarity">
    <text evidence="1">To bacterial alkanal monooxygenase alpha and beta chains.</text>
</comment>
<dbReference type="InterPro" id="IPR036661">
    <property type="entry name" value="Luciferase-like_sf"/>
</dbReference>
<organism evidence="3 4">
    <name type="scientific">Marinomonas phaeophyticola</name>
    <dbReference type="NCBI Taxonomy" id="3004091"/>
    <lineage>
        <taxon>Bacteria</taxon>
        <taxon>Pseudomonadati</taxon>
        <taxon>Pseudomonadota</taxon>
        <taxon>Gammaproteobacteria</taxon>
        <taxon>Oceanospirillales</taxon>
        <taxon>Oceanospirillaceae</taxon>
        <taxon>Marinomonas</taxon>
    </lineage>
</organism>
<protein>
    <submittedName>
        <fullName evidence="3">LLM class flavin-dependent oxidoreductase</fullName>
    </submittedName>
</protein>
<dbReference type="InterPro" id="IPR011251">
    <property type="entry name" value="Luciferase-like_dom"/>
</dbReference>
<dbReference type="PANTHER" id="PTHR30137">
    <property type="entry name" value="LUCIFERASE-LIKE MONOOXYGENASE"/>
    <property type="match status" value="1"/>
</dbReference>